<feature type="region of interest" description="Disordered" evidence="1">
    <location>
        <begin position="220"/>
        <end position="258"/>
    </location>
</feature>
<comment type="caution">
    <text evidence="3">The sequence shown here is derived from an EMBL/GenBank/DDBJ whole genome shotgun (WGS) entry which is preliminary data.</text>
</comment>
<evidence type="ECO:0000259" key="2">
    <source>
        <dbReference type="Pfam" id="PF16669"/>
    </source>
</evidence>
<reference evidence="3" key="1">
    <citation type="submission" date="2018-11" db="EMBL/GenBank/DDBJ databases">
        <authorList>
            <consortium name="Pathogen Informatics"/>
        </authorList>
    </citation>
    <scope>NUCLEOTIDE SEQUENCE</scope>
</reference>
<dbReference type="OrthoDB" id="423589at2759"/>
<sequence length="306" mass="33032">MVFCSDDVRHMTDESSASIYRGCRAVRRGPIRTNLQPQLQGNPLQLPGTMAAAKVQLSSCSLDSQSNKSISTQPSRQHDQRRVLAGGRQHRGSTRPALKTGTRKSLATLLQSLDLNSLPHLQLMSFTQLQDGPNHGCICVGRVLATLPADSDLALPLLLVDPWGSVLPFRIFAIGQGLGPSVKDILAIPDPYIANVSVPHRVIKAVFRLSRLLDGDDEIGNHGDVDDSDNDDGGSSESSLFLPPASSESAESADSALKKMKASGRPDFHWRLIRIASPDVLVVNSRSVGRAWNAPVCLRNIFFTAG</sequence>
<keyword evidence="4" id="KW-1185">Reference proteome</keyword>
<dbReference type="EMBL" id="CAAALY010005149">
    <property type="protein sequence ID" value="VEL08965.1"/>
    <property type="molecule type" value="Genomic_DNA"/>
</dbReference>
<protein>
    <recommendedName>
        <fullName evidence="2">Tetratricopeptide repeat protein 5 OB fold domain-containing protein</fullName>
    </recommendedName>
</protein>
<accession>A0A448WD92</accession>
<name>A0A448WD92_9PLAT</name>
<feature type="compositionally biased region" description="Low complexity" evidence="1">
    <location>
        <begin position="235"/>
        <end position="255"/>
    </location>
</feature>
<gene>
    <name evidence="3" type="ORF">PXEA_LOCUS2405</name>
</gene>
<dbReference type="InterPro" id="IPR032076">
    <property type="entry name" value="TTC5_OB"/>
</dbReference>
<dbReference type="AlphaFoldDB" id="A0A448WD92"/>
<evidence type="ECO:0000313" key="3">
    <source>
        <dbReference type="EMBL" id="VEL08965.1"/>
    </source>
</evidence>
<organism evidence="3 4">
    <name type="scientific">Protopolystoma xenopodis</name>
    <dbReference type="NCBI Taxonomy" id="117903"/>
    <lineage>
        <taxon>Eukaryota</taxon>
        <taxon>Metazoa</taxon>
        <taxon>Spiralia</taxon>
        <taxon>Lophotrochozoa</taxon>
        <taxon>Platyhelminthes</taxon>
        <taxon>Monogenea</taxon>
        <taxon>Polyopisthocotylea</taxon>
        <taxon>Polystomatidea</taxon>
        <taxon>Polystomatidae</taxon>
        <taxon>Protopolystoma</taxon>
    </lineage>
</organism>
<evidence type="ECO:0000256" key="1">
    <source>
        <dbReference type="SAM" id="MobiDB-lite"/>
    </source>
</evidence>
<dbReference type="Gene3D" id="2.40.50.550">
    <property type="match status" value="1"/>
</dbReference>
<dbReference type="Pfam" id="PF16669">
    <property type="entry name" value="TTC5_OB"/>
    <property type="match status" value="1"/>
</dbReference>
<feature type="region of interest" description="Disordered" evidence="1">
    <location>
        <begin position="64"/>
        <end position="100"/>
    </location>
</feature>
<dbReference type="Proteomes" id="UP000784294">
    <property type="component" value="Unassembled WGS sequence"/>
</dbReference>
<feature type="compositionally biased region" description="Polar residues" evidence="1">
    <location>
        <begin position="64"/>
        <end position="75"/>
    </location>
</feature>
<proteinExistence type="predicted"/>
<feature type="domain" description="Tetratricopeptide repeat protein 5 OB fold" evidence="2">
    <location>
        <begin position="121"/>
        <end position="201"/>
    </location>
</feature>
<dbReference type="InterPro" id="IPR038645">
    <property type="entry name" value="TTC5_OB_sf"/>
</dbReference>
<evidence type="ECO:0000313" key="4">
    <source>
        <dbReference type="Proteomes" id="UP000784294"/>
    </source>
</evidence>